<dbReference type="GO" id="GO:0016491">
    <property type="term" value="F:oxidoreductase activity"/>
    <property type="evidence" value="ECO:0007669"/>
    <property type="project" value="InterPro"/>
</dbReference>
<organism evidence="5">
    <name type="scientific">marine sediment metagenome</name>
    <dbReference type="NCBI Taxonomy" id="412755"/>
    <lineage>
        <taxon>unclassified sequences</taxon>
        <taxon>metagenomes</taxon>
        <taxon>ecological metagenomes</taxon>
    </lineage>
</organism>
<dbReference type="GO" id="GO:0046872">
    <property type="term" value="F:metal ion binding"/>
    <property type="evidence" value="ECO:0007669"/>
    <property type="project" value="UniProtKB-KW"/>
</dbReference>
<dbReference type="InterPro" id="IPR006963">
    <property type="entry name" value="Mopterin_OxRdtase_4Fe-4S_dom"/>
</dbReference>
<dbReference type="InterPro" id="IPR050612">
    <property type="entry name" value="Prok_Mopterin_Oxidored"/>
</dbReference>
<dbReference type="AlphaFoldDB" id="X1FGA2"/>
<sequence>MSKEEIVRTTAWSAGCGSHGGCGAEVYVEDGKVIKVEGDKNHPWNQGRLCPRGLALTQFMYHPDRVTHPLKRVGERGEGKWERISWDEAYDTIEKKFKEIRDKYGAESVVFCQGTGRDIGGPISYLAYAYGSPNWTQMGLSGQSCYTPRQASMFATQGNYCVVDASQFLEKRYDDPQWTPPKYIIVWGMNPVTGCSDAFYSHWIIDCMR</sequence>
<proteinExistence type="predicted"/>
<dbReference type="PANTHER" id="PTHR43742:SF6">
    <property type="entry name" value="OXIDOREDUCTASE YYAE-RELATED"/>
    <property type="match status" value="1"/>
</dbReference>
<gene>
    <name evidence="5" type="ORF">S03H2_19162</name>
</gene>
<evidence type="ECO:0000256" key="2">
    <source>
        <dbReference type="ARBA" id="ARBA00023004"/>
    </source>
</evidence>
<dbReference type="InterPro" id="IPR006656">
    <property type="entry name" value="Mopterin_OxRdtase"/>
</dbReference>
<dbReference type="Gene3D" id="2.20.25.90">
    <property type="entry name" value="ADC-like domains"/>
    <property type="match status" value="1"/>
</dbReference>
<keyword evidence="3" id="KW-0411">Iron-sulfur</keyword>
<keyword evidence="2" id="KW-0408">Iron</keyword>
<dbReference type="SUPFAM" id="SSF53706">
    <property type="entry name" value="Formate dehydrogenase/DMSO reductase, domains 1-3"/>
    <property type="match status" value="1"/>
</dbReference>
<dbReference type="PROSITE" id="PS51669">
    <property type="entry name" value="4FE4S_MOW_BIS_MGD"/>
    <property type="match status" value="1"/>
</dbReference>
<dbReference type="EMBL" id="BARU01009996">
    <property type="protein sequence ID" value="GAH43967.1"/>
    <property type="molecule type" value="Genomic_DNA"/>
</dbReference>
<protein>
    <recommendedName>
        <fullName evidence="4">4Fe-4S Mo/W bis-MGD-type domain-containing protein</fullName>
    </recommendedName>
</protein>
<evidence type="ECO:0000259" key="4">
    <source>
        <dbReference type="PROSITE" id="PS51669"/>
    </source>
</evidence>
<dbReference type="Gene3D" id="3.40.50.740">
    <property type="match status" value="1"/>
</dbReference>
<dbReference type="GO" id="GO:0051536">
    <property type="term" value="F:iron-sulfur cluster binding"/>
    <property type="evidence" value="ECO:0007669"/>
    <property type="project" value="UniProtKB-KW"/>
</dbReference>
<keyword evidence="1" id="KW-0479">Metal-binding</keyword>
<dbReference type="PANTHER" id="PTHR43742">
    <property type="entry name" value="TRIMETHYLAMINE-N-OXIDE REDUCTASE"/>
    <property type="match status" value="1"/>
</dbReference>
<dbReference type="Pfam" id="PF04879">
    <property type="entry name" value="Molybdop_Fe4S4"/>
    <property type="match status" value="1"/>
</dbReference>
<accession>X1FGA2</accession>
<feature type="domain" description="4Fe-4S Mo/W bis-MGD-type" evidence="4">
    <location>
        <begin position="8"/>
        <end position="64"/>
    </location>
</feature>
<evidence type="ECO:0000313" key="5">
    <source>
        <dbReference type="EMBL" id="GAH43967.1"/>
    </source>
</evidence>
<evidence type="ECO:0000256" key="3">
    <source>
        <dbReference type="ARBA" id="ARBA00023014"/>
    </source>
</evidence>
<dbReference type="Pfam" id="PF00384">
    <property type="entry name" value="Molybdopterin"/>
    <property type="match status" value="1"/>
</dbReference>
<reference evidence="5" key="1">
    <citation type="journal article" date="2014" name="Front. Microbiol.">
        <title>High frequency of phylogenetically diverse reductive dehalogenase-homologous genes in deep subseafloor sedimentary metagenomes.</title>
        <authorList>
            <person name="Kawai M."/>
            <person name="Futagami T."/>
            <person name="Toyoda A."/>
            <person name="Takaki Y."/>
            <person name="Nishi S."/>
            <person name="Hori S."/>
            <person name="Arai W."/>
            <person name="Tsubouchi T."/>
            <person name="Morono Y."/>
            <person name="Uchiyama I."/>
            <person name="Ito T."/>
            <person name="Fujiyama A."/>
            <person name="Inagaki F."/>
            <person name="Takami H."/>
        </authorList>
    </citation>
    <scope>NUCLEOTIDE SEQUENCE</scope>
    <source>
        <strain evidence="5">Expedition CK06-06</strain>
    </source>
</reference>
<evidence type="ECO:0000256" key="1">
    <source>
        <dbReference type="ARBA" id="ARBA00022723"/>
    </source>
</evidence>
<name>X1FGA2_9ZZZZ</name>
<comment type="caution">
    <text evidence="5">The sequence shown here is derived from an EMBL/GenBank/DDBJ whole genome shotgun (WGS) entry which is preliminary data.</text>
</comment>
<dbReference type="Gene3D" id="3.40.228.10">
    <property type="entry name" value="Dimethylsulfoxide Reductase, domain 2"/>
    <property type="match status" value="1"/>
</dbReference>
<feature type="non-terminal residue" evidence="5">
    <location>
        <position position="209"/>
    </location>
</feature>
<dbReference type="SMART" id="SM00926">
    <property type="entry name" value="Molybdop_Fe4S4"/>
    <property type="match status" value="1"/>
</dbReference>